<dbReference type="AlphaFoldDB" id="A0A077AW83"/>
<dbReference type="Pfam" id="PF02771">
    <property type="entry name" value="Acyl-CoA_dh_N"/>
    <property type="match status" value="1"/>
</dbReference>
<dbReference type="FunFam" id="2.40.110.10:FF:000001">
    <property type="entry name" value="Acyl-CoA dehydrogenase, mitochondrial"/>
    <property type="match status" value="1"/>
</dbReference>
<dbReference type="InterPro" id="IPR013786">
    <property type="entry name" value="AcylCoA_DH/ox_N"/>
</dbReference>
<dbReference type="InterPro" id="IPR006089">
    <property type="entry name" value="Acyl-CoA_DH_CS"/>
</dbReference>
<dbReference type="Pfam" id="PF02770">
    <property type="entry name" value="Acyl-CoA_dh_M"/>
    <property type="match status" value="1"/>
</dbReference>
<evidence type="ECO:0000256" key="1">
    <source>
        <dbReference type="ARBA" id="ARBA00001974"/>
    </source>
</evidence>
<evidence type="ECO:0000259" key="10">
    <source>
        <dbReference type="Pfam" id="PF02770"/>
    </source>
</evidence>
<comment type="cofactor">
    <cofactor evidence="1 8">
        <name>FAD</name>
        <dbReference type="ChEBI" id="CHEBI:57692"/>
    </cofactor>
</comment>
<evidence type="ECO:0000313" key="13">
    <source>
        <dbReference type="Proteomes" id="UP000028926"/>
    </source>
</evidence>
<dbReference type="Gene3D" id="2.40.110.10">
    <property type="entry name" value="Butyryl-CoA Dehydrogenase, subunit A, domain 2"/>
    <property type="match status" value="1"/>
</dbReference>
<evidence type="ECO:0000256" key="2">
    <source>
        <dbReference type="ARBA" id="ARBA00005109"/>
    </source>
</evidence>
<dbReference type="Pfam" id="PF00441">
    <property type="entry name" value="Acyl-CoA_dh_1"/>
    <property type="match status" value="1"/>
</dbReference>
<feature type="domain" description="Acyl-CoA dehydrogenase/oxidase N-terminal" evidence="11">
    <location>
        <begin position="7"/>
        <end position="115"/>
    </location>
</feature>
<dbReference type="InterPro" id="IPR052547">
    <property type="entry name" value="Mito_Isobutyryl-CoADH"/>
</dbReference>
<evidence type="ECO:0000313" key="12">
    <source>
        <dbReference type="EMBL" id="AIK96661.1"/>
    </source>
</evidence>
<dbReference type="InterPro" id="IPR006091">
    <property type="entry name" value="Acyl-CoA_Oxase/DH_mid-dom"/>
</dbReference>
<dbReference type="InterPro" id="IPR046373">
    <property type="entry name" value="Acyl-CoA_Oxase/DH_mid-dom_sf"/>
</dbReference>
<keyword evidence="4" id="KW-0101">Branched-chain amino acid catabolism</keyword>
<evidence type="ECO:0000256" key="3">
    <source>
        <dbReference type="ARBA" id="ARBA00009347"/>
    </source>
</evidence>
<dbReference type="PANTHER" id="PTHR43831:SF1">
    <property type="entry name" value="ISOBUTYRYL-COA DEHYDROGENASE, MITOCHONDRIAL"/>
    <property type="match status" value="1"/>
</dbReference>
<dbReference type="Proteomes" id="UP000028926">
    <property type="component" value="Chromosome"/>
</dbReference>
<dbReference type="PIRSF" id="PIRSF016578">
    <property type="entry name" value="HsaA"/>
    <property type="match status" value="1"/>
</dbReference>
<reference evidence="12 13" key="1">
    <citation type="submission" date="2014-07" db="EMBL/GenBank/DDBJ databases">
        <title>Comparative genomic insights into amoeba endosymbionts belonging to the families of Holosporaceae and Candidatus Midichloriaceae within Rickettsiales.</title>
        <authorList>
            <person name="Wang Z."/>
            <person name="Wu M."/>
        </authorList>
    </citation>
    <scope>NUCLEOTIDE SEQUENCE [LARGE SCALE GENOMIC DNA]</scope>
    <source>
        <strain evidence="12">PRA3</strain>
    </source>
</reference>
<dbReference type="eggNOG" id="COG1960">
    <property type="taxonomic scope" value="Bacteria"/>
</dbReference>
<evidence type="ECO:0000256" key="5">
    <source>
        <dbReference type="ARBA" id="ARBA00022630"/>
    </source>
</evidence>
<keyword evidence="5 8" id="KW-0285">Flavoprotein</keyword>
<dbReference type="InterPro" id="IPR009100">
    <property type="entry name" value="AcylCoA_DH/oxidase_NM_dom_sf"/>
</dbReference>
<feature type="domain" description="Acyl-CoA dehydrogenase/oxidase C-terminal" evidence="9">
    <location>
        <begin position="227"/>
        <end position="376"/>
    </location>
</feature>
<dbReference type="InterPro" id="IPR036250">
    <property type="entry name" value="AcylCo_DH-like_C"/>
</dbReference>
<sequence length="378" mass="41608">MDFYLNSEHAQIKAMAESFAREHLQPYAADWDHKEIFPVDTMRQAASLGFAGLFIREAFGGCNLNRFHGALIFEALAQGCVATSAYLSIHNMVGGMIQRFGTADQHQAWLPKLSSFDWLSSYCLTEPSSGSDAASLKTKAIRQGDHYILNGAKAFISGGGVSDLYLVMVRTGEEGPKGISAVIVEKGTPGLSFGKLEEKMGWRSQPTCVVNFDNCRIPVANRLGDEGDGFKIAMMGLDGGRINIAACSLGGAQYGLDLAKSYIKERQQFGRFLSDFQALQFKVADMETELSAARLMVYRAGFMLSQGDPEATLYCAMAKRFATDVGFKVVNEALQLHGGYGYIKDYQIERLVRDLRVHQILEGTNEIMRVIIARKVLS</sequence>
<evidence type="ECO:0000256" key="8">
    <source>
        <dbReference type="RuleBase" id="RU362125"/>
    </source>
</evidence>
<feature type="domain" description="Acyl-CoA oxidase/dehydrogenase middle" evidence="10">
    <location>
        <begin position="122"/>
        <end position="215"/>
    </location>
</feature>
<dbReference type="HOGENOM" id="CLU_018204_0_2_5"/>
<dbReference type="STRING" id="91604.ID47_07910"/>
<proteinExistence type="inferred from homology"/>
<organism evidence="12 13">
    <name type="scientific">Candidatus Odyssella acanthamoebae</name>
    <dbReference type="NCBI Taxonomy" id="91604"/>
    <lineage>
        <taxon>Bacteria</taxon>
        <taxon>Pseudomonadati</taxon>
        <taxon>Pseudomonadota</taxon>
        <taxon>Alphaproteobacteria</taxon>
        <taxon>Holosporales</taxon>
        <taxon>Candidatus Paracaedibacteraceae</taxon>
        <taxon>Candidatus Odyssella</taxon>
    </lineage>
</organism>
<dbReference type="GO" id="GO:0009083">
    <property type="term" value="P:branched-chain amino acid catabolic process"/>
    <property type="evidence" value="ECO:0007669"/>
    <property type="project" value="UniProtKB-KW"/>
</dbReference>
<dbReference type="InterPro" id="IPR009075">
    <property type="entry name" value="AcylCo_DH/oxidase_C"/>
</dbReference>
<dbReference type="SUPFAM" id="SSF47203">
    <property type="entry name" value="Acyl-CoA dehydrogenase C-terminal domain-like"/>
    <property type="match status" value="1"/>
</dbReference>
<evidence type="ECO:0000259" key="11">
    <source>
        <dbReference type="Pfam" id="PF02771"/>
    </source>
</evidence>
<protein>
    <submittedName>
        <fullName evidence="12">Acyl-CoA dehydrogenase</fullName>
    </submittedName>
</protein>
<dbReference type="EMBL" id="CP008941">
    <property type="protein sequence ID" value="AIK96661.1"/>
    <property type="molecule type" value="Genomic_DNA"/>
</dbReference>
<name>A0A077AW83_9PROT</name>
<keyword evidence="6 8" id="KW-0274">FAD</keyword>
<dbReference type="SUPFAM" id="SSF56645">
    <property type="entry name" value="Acyl-CoA dehydrogenase NM domain-like"/>
    <property type="match status" value="1"/>
</dbReference>
<dbReference type="Gene3D" id="1.20.140.10">
    <property type="entry name" value="Butyryl-CoA Dehydrogenase, subunit A, domain 3"/>
    <property type="match status" value="1"/>
</dbReference>
<comment type="similarity">
    <text evidence="3 8">Belongs to the acyl-CoA dehydrogenase family.</text>
</comment>
<evidence type="ECO:0000256" key="4">
    <source>
        <dbReference type="ARBA" id="ARBA00022456"/>
    </source>
</evidence>
<dbReference type="GO" id="GO:0003995">
    <property type="term" value="F:acyl-CoA dehydrogenase activity"/>
    <property type="evidence" value="ECO:0007669"/>
    <property type="project" value="InterPro"/>
</dbReference>
<dbReference type="GO" id="GO:0050660">
    <property type="term" value="F:flavin adenine dinucleotide binding"/>
    <property type="evidence" value="ECO:0007669"/>
    <property type="project" value="InterPro"/>
</dbReference>
<dbReference type="PROSITE" id="PS00073">
    <property type="entry name" value="ACYL_COA_DH_2"/>
    <property type="match status" value="1"/>
</dbReference>
<dbReference type="FunFam" id="1.20.140.10:FF:000001">
    <property type="entry name" value="Acyl-CoA dehydrogenase"/>
    <property type="match status" value="1"/>
</dbReference>
<dbReference type="Gene3D" id="1.10.540.10">
    <property type="entry name" value="Acyl-CoA dehydrogenase/oxidase, N-terminal domain"/>
    <property type="match status" value="1"/>
</dbReference>
<evidence type="ECO:0000256" key="7">
    <source>
        <dbReference type="ARBA" id="ARBA00023002"/>
    </source>
</evidence>
<keyword evidence="13" id="KW-1185">Reference proteome</keyword>
<dbReference type="RefSeq" id="WP_038465256.1">
    <property type="nucleotide sequence ID" value="NZ_CP008941.1"/>
</dbReference>
<evidence type="ECO:0000259" key="9">
    <source>
        <dbReference type="Pfam" id="PF00441"/>
    </source>
</evidence>
<dbReference type="InterPro" id="IPR037069">
    <property type="entry name" value="AcylCoA_DH/ox_N_sf"/>
</dbReference>
<dbReference type="PANTHER" id="PTHR43831">
    <property type="entry name" value="ISOBUTYRYL-COA DEHYDROGENASE"/>
    <property type="match status" value="1"/>
</dbReference>
<evidence type="ECO:0000256" key="6">
    <source>
        <dbReference type="ARBA" id="ARBA00022827"/>
    </source>
</evidence>
<dbReference type="KEGG" id="paca:ID47_07910"/>
<keyword evidence="7 8" id="KW-0560">Oxidoreductase</keyword>
<accession>A0A077AW83</accession>
<gene>
    <name evidence="12" type="ORF">ID47_07910</name>
</gene>
<comment type="pathway">
    <text evidence="2">Amino-acid degradation; L-valine degradation.</text>
</comment>
<dbReference type="PROSITE" id="PS00072">
    <property type="entry name" value="ACYL_COA_DH_1"/>
    <property type="match status" value="1"/>
</dbReference>
<dbReference type="OrthoDB" id="8246957at2"/>